<dbReference type="PANTHER" id="PTHR44051:SF19">
    <property type="entry name" value="DISULFIDE-BOND OXIDOREDUCTASE YFCG"/>
    <property type="match status" value="1"/>
</dbReference>
<dbReference type="SFLD" id="SFLDG00358">
    <property type="entry name" value="Main_(cytGST)"/>
    <property type="match status" value="1"/>
</dbReference>
<dbReference type="EMBL" id="SMAI01000009">
    <property type="protein sequence ID" value="TCT03451.1"/>
    <property type="molecule type" value="Genomic_DNA"/>
</dbReference>
<sequence length="206" mass="23079">MLTIWGRTNSVNVKKVLWAVHELEVPHERIDAGGAFGLVNDAEYRAMNPNGLVPLLKDGDLVLWESNAILRYLCAKFGAGSLWAEDPAERAIGDKWMDWATSNLAGPYRDVFWNLVRMTPETRDDAAVERGRTACSALLARVDQALADKPYLSGETFRMGDIPLACFAYGWYEMPIERPHLPNLDAWYARVRERPAFATAVAVPLT</sequence>
<dbReference type="OrthoDB" id="9810080at2"/>
<dbReference type="SFLD" id="SFLDG01150">
    <property type="entry name" value="Main.1:_Beta-like"/>
    <property type="match status" value="1"/>
</dbReference>
<dbReference type="PROSITE" id="PS50405">
    <property type="entry name" value="GST_CTER"/>
    <property type="match status" value="1"/>
</dbReference>
<keyword evidence="2 6" id="KW-0808">Transferase</keyword>
<name>A0A4R3LSV7_9HYPH</name>
<comment type="caution">
    <text evidence="6">The sequence shown here is derived from an EMBL/GenBank/DDBJ whole genome shotgun (WGS) entry which is preliminary data.</text>
</comment>
<evidence type="ECO:0000259" key="4">
    <source>
        <dbReference type="PROSITE" id="PS50404"/>
    </source>
</evidence>
<proteinExistence type="inferred from homology"/>
<evidence type="ECO:0000259" key="5">
    <source>
        <dbReference type="PROSITE" id="PS50405"/>
    </source>
</evidence>
<evidence type="ECO:0000313" key="6">
    <source>
        <dbReference type="EMBL" id="TCT03451.1"/>
    </source>
</evidence>
<dbReference type="InterPro" id="IPR036282">
    <property type="entry name" value="Glutathione-S-Trfase_C_sf"/>
</dbReference>
<reference evidence="6 7" key="1">
    <citation type="submission" date="2019-03" db="EMBL/GenBank/DDBJ databases">
        <title>Genomic Encyclopedia of Type Strains, Phase IV (KMG-IV): sequencing the most valuable type-strain genomes for metagenomic binning, comparative biology and taxonomic classification.</title>
        <authorList>
            <person name="Goeker M."/>
        </authorList>
    </citation>
    <scope>NUCLEOTIDE SEQUENCE [LARGE SCALE GENOMIC DNA]</scope>
    <source>
        <strain evidence="6 7">DSM 9035</strain>
    </source>
</reference>
<dbReference type="Pfam" id="PF02798">
    <property type="entry name" value="GST_N"/>
    <property type="match status" value="1"/>
</dbReference>
<dbReference type="InterPro" id="IPR010987">
    <property type="entry name" value="Glutathione-S-Trfase_C-like"/>
</dbReference>
<feature type="domain" description="GST C-terminal" evidence="5">
    <location>
        <begin position="86"/>
        <end position="206"/>
    </location>
</feature>
<dbReference type="InterPro" id="IPR040079">
    <property type="entry name" value="Glutathione_S-Trfase"/>
</dbReference>
<dbReference type="RefSeq" id="WP_132032437.1">
    <property type="nucleotide sequence ID" value="NZ_SMAI01000009.1"/>
</dbReference>
<dbReference type="FunFam" id="3.40.30.10:FF:000039">
    <property type="entry name" value="Glutathione S-transferase domain"/>
    <property type="match status" value="1"/>
</dbReference>
<protein>
    <submittedName>
        <fullName evidence="6">Glutathione S-transferase</fullName>
    </submittedName>
</protein>
<dbReference type="InterPro" id="IPR004045">
    <property type="entry name" value="Glutathione_S-Trfase_N"/>
</dbReference>
<dbReference type="Pfam" id="PF00043">
    <property type="entry name" value="GST_C"/>
    <property type="match status" value="1"/>
</dbReference>
<evidence type="ECO:0000256" key="1">
    <source>
        <dbReference type="ARBA" id="ARBA00007409"/>
    </source>
</evidence>
<dbReference type="PANTHER" id="PTHR44051">
    <property type="entry name" value="GLUTATHIONE S-TRANSFERASE-RELATED"/>
    <property type="match status" value="1"/>
</dbReference>
<dbReference type="SUPFAM" id="SSF47616">
    <property type="entry name" value="GST C-terminal domain-like"/>
    <property type="match status" value="1"/>
</dbReference>
<dbReference type="GO" id="GO:0016740">
    <property type="term" value="F:transferase activity"/>
    <property type="evidence" value="ECO:0007669"/>
    <property type="project" value="UniProtKB-KW"/>
</dbReference>
<dbReference type="PROSITE" id="PS50404">
    <property type="entry name" value="GST_NTER"/>
    <property type="match status" value="1"/>
</dbReference>
<gene>
    <name evidence="6" type="ORF">EDC64_1091</name>
</gene>
<accession>A0A4R3LSV7</accession>
<dbReference type="InterPro" id="IPR004046">
    <property type="entry name" value="GST_C"/>
</dbReference>
<feature type="domain" description="GST N-terminal" evidence="4">
    <location>
        <begin position="1"/>
        <end position="81"/>
    </location>
</feature>
<evidence type="ECO:0000256" key="2">
    <source>
        <dbReference type="ARBA" id="ARBA00022679"/>
    </source>
</evidence>
<keyword evidence="7" id="KW-1185">Reference proteome</keyword>
<evidence type="ECO:0000256" key="3">
    <source>
        <dbReference type="RuleBase" id="RU003494"/>
    </source>
</evidence>
<dbReference type="Gene3D" id="3.40.30.10">
    <property type="entry name" value="Glutaredoxin"/>
    <property type="match status" value="1"/>
</dbReference>
<dbReference type="SFLD" id="SFLDS00019">
    <property type="entry name" value="Glutathione_Transferase_(cytos"/>
    <property type="match status" value="1"/>
</dbReference>
<dbReference type="CDD" id="cd03180">
    <property type="entry name" value="GST_C_2"/>
    <property type="match status" value="1"/>
</dbReference>
<comment type="similarity">
    <text evidence="1 3">Belongs to the GST superfamily.</text>
</comment>
<dbReference type="Proteomes" id="UP000294664">
    <property type="component" value="Unassembled WGS sequence"/>
</dbReference>
<dbReference type="Gene3D" id="1.20.1050.10">
    <property type="match status" value="1"/>
</dbReference>
<evidence type="ECO:0000313" key="7">
    <source>
        <dbReference type="Proteomes" id="UP000294664"/>
    </source>
</evidence>
<dbReference type="SUPFAM" id="SSF52833">
    <property type="entry name" value="Thioredoxin-like"/>
    <property type="match status" value="1"/>
</dbReference>
<dbReference type="CDD" id="cd03047">
    <property type="entry name" value="GST_N_2"/>
    <property type="match status" value="1"/>
</dbReference>
<organism evidence="6 7">
    <name type="scientific">Aquabacter spiritensis</name>
    <dbReference type="NCBI Taxonomy" id="933073"/>
    <lineage>
        <taxon>Bacteria</taxon>
        <taxon>Pseudomonadati</taxon>
        <taxon>Pseudomonadota</taxon>
        <taxon>Alphaproteobacteria</taxon>
        <taxon>Hyphomicrobiales</taxon>
        <taxon>Xanthobacteraceae</taxon>
        <taxon>Aquabacter</taxon>
    </lineage>
</organism>
<dbReference type="AlphaFoldDB" id="A0A4R3LSV7"/>
<dbReference type="InterPro" id="IPR036249">
    <property type="entry name" value="Thioredoxin-like_sf"/>
</dbReference>